<evidence type="ECO:0000313" key="2">
    <source>
        <dbReference type="EnsemblPlants" id="KEH27186"/>
    </source>
</evidence>
<reference evidence="1 3" key="1">
    <citation type="journal article" date="2011" name="Nature">
        <title>The Medicago genome provides insight into the evolution of rhizobial symbioses.</title>
        <authorList>
            <person name="Young N.D."/>
            <person name="Debelle F."/>
            <person name="Oldroyd G.E."/>
            <person name="Geurts R."/>
            <person name="Cannon S.B."/>
            <person name="Udvardi M.K."/>
            <person name="Benedito V.A."/>
            <person name="Mayer K.F."/>
            <person name="Gouzy J."/>
            <person name="Schoof H."/>
            <person name="Van de Peer Y."/>
            <person name="Proost S."/>
            <person name="Cook D.R."/>
            <person name="Meyers B.C."/>
            <person name="Spannagl M."/>
            <person name="Cheung F."/>
            <person name="De Mita S."/>
            <person name="Krishnakumar V."/>
            <person name="Gundlach H."/>
            <person name="Zhou S."/>
            <person name="Mudge J."/>
            <person name="Bharti A.K."/>
            <person name="Murray J.D."/>
            <person name="Naoumkina M.A."/>
            <person name="Rosen B."/>
            <person name="Silverstein K.A."/>
            <person name="Tang H."/>
            <person name="Rombauts S."/>
            <person name="Zhao P.X."/>
            <person name="Zhou P."/>
            <person name="Barbe V."/>
            <person name="Bardou P."/>
            <person name="Bechner M."/>
            <person name="Bellec A."/>
            <person name="Berger A."/>
            <person name="Berges H."/>
            <person name="Bidwell S."/>
            <person name="Bisseling T."/>
            <person name="Choisne N."/>
            <person name="Couloux A."/>
            <person name="Denny R."/>
            <person name="Deshpande S."/>
            <person name="Dai X."/>
            <person name="Doyle J.J."/>
            <person name="Dudez A.M."/>
            <person name="Farmer A.D."/>
            <person name="Fouteau S."/>
            <person name="Franken C."/>
            <person name="Gibelin C."/>
            <person name="Gish J."/>
            <person name="Goldstein S."/>
            <person name="Gonzalez A.J."/>
            <person name="Green P.J."/>
            <person name="Hallab A."/>
            <person name="Hartog M."/>
            <person name="Hua A."/>
            <person name="Humphray S.J."/>
            <person name="Jeong D.H."/>
            <person name="Jing Y."/>
            <person name="Jocker A."/>
            <person name="Kenton S.M."/>
            <person name="Kim D.J."/>
            <person name="Klee K."/>
            <person name="Lai H."/>
            <person name="Lang C."/>
            <person name="Lin S."/>
            <person name="Macmil S.L."/>
            <person name="Magdelenat G."/>
            <person name="Matthews L."/>
            <person name="McCorrison J."/>
            <person name="Monaghan E.L."/>
            <person name="Mun J.H."/>
            <person name="Najar F.Z."/>
            <person name="Nicholson C."/>
            <person name="Noirot C."/>
            <person name="O'Bleness M."/>
            <person name="Paule C.R."/>
            <person name="Poulain J."/>
            <person name="Prion F."/>
            <person name="Qin B."/>
            <person name="Qu C."/>
            <person name="Retzel E.F."/>
            <person name="Riddle C."/>
            <person name="Sallet E."/>
            <person name="Samain S."/>
            <person name="Samson N."/>
            <person name="Sanders I."/>
            <person name="Saurat O."/>
            <person name="Scarpelli C."/>
            <person name="Schiex T."/>
            <person name="Segurens B."/>
            <person name="Severin A.J."/>
            <person name="Sherrier D.J."/>
            <person name="Shi R."/>
            <person name="Sims S."/>
            <person name="Singer S.R."/>
            <person name="Sinharoy S."/>
            <person name="Sterck L."/>
            <person name="Viollet A."/>
            <person name="Wang B.B."/>
            <person name="Wang K."/>
            <person name="Wang M."/>
            <person name="Wang X."/>
            <person name="Warfsmann J."/>
            <person name="Weissenbach J."/>
            <person name="White D.D."/>
            <person name="White J.D."/>
            <person name="Wiley G.B."/>
            <person name="Wincker P."/>
            <person name="Xing Y."/>
            <person name="Yang L."/>
            <person name="Yao Z."/>
            <person name="Ying F."/>
            <person name="Zhai J."/>
            <person name="Zhou L."/>
            <person name="Zuber A."/>
            <person name="Denarie J."/>
            <person name="Dixon R.A."/>
            <person name="May G.D."/>
            <person name="Schwartz D.C."/>
            <person name="Rogers J."/>
            <person name="Quetier F."/>
            <person name="Town C.D."/>
            <person name="Roe B.A."/>
        </authorList>
    </citation>
    <scope>NUCLEOTIDE SEQUENCE [LARGE SCALE GENOMIC DNA]</scope>
    <source>
        <strain evidence="1">A17</strain>
        <strain evidence="2 3">cv. Jemalong A17</strain>
    </source>
</reference>
<protein>
    <submittedName>
        <fullName evidence="1 2">Uncharacterized protein</fullName>
    </submittedName>
</protein>
<dbReference type="EMBL" id="CM001222">
    <property type="protein sequence ID" value="KEH27186.1"/>
    <property type="molecule type" value="Genomic_DNA"/>
</dbReference>
<dbReference type="HOGENOM" id="CLU_3109460_0_0_1"/>
<keyword evidence="3" id="KW-1185">Reference proteome</keyword>
<dbReference type="Proteomes" id="UP000002051">
    <property type="component" value="Chromosome 6"/>
</dbReference>
<proteinExistence type="predicted"/>
<accession>A0A072UCJ7</accession>
<reference evidence="1 3" key="2">
    <citation type="journal article" date="2014" name="BMC Genomics">
        <title>An improved genome release (version Mt4.0) for the model legume Medicago truncatula.</title>
        <authorList>
            <person name="Tang H."/>
            <person name="Krishnakumar V."/>
            <person name="Bidwell S."/>
            <person name="Rosen B."/>
            <person name="Chan A."/>
            <person name="Zhou S."/>
            <person name="Gentzbittel L."/>
            <person name="Childs K.L."/>
            <person name="Yandell M."/>
            <person name="Gundlach H."/>
            <person name="Mayer K.F."/>
            <person name="Schwartz D.C."/>
            <person name="Town C.D."/>
        </authorList>
    </citation>
    <scope>GENOME REANNOTATION</scope>
    <source>
        <strain evidence="1">A17</strain>
        <strain evidence="2 3">cv. Jemalong A17</strain>
    </source>
</reference>
<evidence type="ECO:0000313" key="1">
    <source>
        <dbReference type="EMBL" id="KEH27186.1"/>
    </source>
</evidence>
<gene>
    <name evidence="1" type="ordered locus">MTR_6g088585</name>
</gene>
<dbReference type="AlphaFoldDB" id="A0A072UCJ7"/>
<evidence type="ECO:0000313" key="3">
    <source>
        <dbReference type="Proteomes" id="UP000002051"/>
    </source>
</evidence>
<sequence>MNRLSTTTATAGPSNKSGKVQRTKLFVLFLVLSPTSDSQENMNENGNGYYA</sequence>
<name>A0A072UCJ7_MEDTR</name>
<reference evidence="2" key="3">
    <citation type="submission" date="2015-04" db="UniProtKB">
        <authorList>
            <consortium name="EnsemblPlants"/>
        </authorList>
    </citation>
    <scope>IDENTIFICATION</scope>
    <source>
        <strain evidence="2">cv. Jemalong A17</strain>
    </source>
</reference>
<dbReference type="EnsemblPlants" id="KEH27186">
    <property type="protein sequence ID" value="KEH27186"/>
    <property type="gene ID" value="MTR_6g088585"/>
</dbReference>
<organism evidence="1 3">
    <name type="scientific">Medicago truncatula</name>
    <name type="common">Barrel medic</name>
    <name type="synonym">Medicago tribuloides</name>
    <dbReference type="NCBI Taxonomy" id="3880"/>
    <lineage>
        <taxon>Eukaryota</taxon>
        <taxon>Viridiplantae</taxon>
        <taxon>Streptophyta</taxon>
        <taxon>Embryophyta</taxon>
        <taxon>Tracheophyta</taxon>
        <taxon>Spermatophyta</taxon>
        <taxon>Magnoliopsida</taxon>
        <taxon>eudicotyledons</taxon>
        <taxon>Gunneridae</taxon>
        <taxon>Pentapetalae</taxon>
        <taxon>rosids</taxon>
        <taxon>fabids</taxon>
        <taxon>Fabales</taxon>
        <taxon>Fabaceae</taxon>
        <taxon>Papilionoideae</taxon>
        <taxon>50 kb inversion clade</taxon>
        <taxon>NPAAA clade</taxon>
        <taxon>Hologalegina</taxon>
        <taxon>IRL clade</taxon>
        <taxon>Trifolieae</taxon>
        <taxon>Medicago</taxon>
    </lineage>
</organism>